<name>A0A7M5VBX0_9CNID</name>
<sequence length="255" mass="30023">MSMQILLLACILIFINLRSENPGICATLQILIVYLSLMFHFMYFSMLLRAYIATKNPWKARTQGTITRKFSLVVIIPSSLVVLFILECYYTNHKQWSCTMFDRFYIRFVVLFIMGGTVFTGFTAGTAMLIIRINSLKEVNFRFQQMVKQLVLANQIRNIYSLSIILTVLLGMNIHFLKDRDISQFVVMDGIFHLFLGFHFILFEWWFHNEEMRKPFKWQRQKDVREIAMKNKNKRIITDTSVTVTSTVTSNLTMM</sequence>
<keyword evidence="1" id="KW-0472">Membrane</keyword>
<feature type="transmembrane region" description="Helical" evidence="1">
    <location>
        <begin position="104"/>
        <end position="131"/>
    </location>
</feature>
<feature type="signal peptide" evidence="2">
    <location>
        <begin position="1"/>
        <end position="19"/>
    </location>
</feature>
<keyword evidence="2" id="KW-0732">Signal</keyword>
<feature type="transmembrane region" description="Helical" evidence="1">
    <location>
        <begin position="72"/>
        <end position="92"/>
    </location>
</feature>
<organism evidence="3 4">
    <name type="scientific">Clytia hemisphaerica</name>
    <dbReference type="NCBI Taxonomy" id="252671"/>
    <lineage>
        <taxon>Eukaryota</taxon>
        <taxon>Metazoa</taxon>
        <taxon>Cnidaria</taxon>
        <taxon>Hydrozoa</taxon>
        <taxon>Hydroidolina</taxon>
        <taxon>Leptothecata</taxon>
        <taxon>Obeliida</taxon>
        <taxon>Clytiidae</taxon>
        <taxon>Clytia</taxon>
    </lineage>
</organism>
<feature type="chain" id="PRO_5029753625" evidence="2">
    <location>
        <begin position="20"/>
        <end position="255"/>
    </location>
</feature>
<dbReference type="EnsemblMetazoa" id="CLYHEMT008047.1">
    <property type="protein sequence ID" value="CLYHEMP008047.1"/>
    <property type="gene ID" value="CLYHEMG008047"/>
</dbReference>
<keyword evidence="1" id="KW-1133">Transmembrane helix</keyword>
<feature type="transmembrane region" description="Helical" evidence="1">
    <location>
        <begin position="182"/>
        <end position="207"/>
    </location>
</feature>
<evidence type="ECO:0000256" key="2">
    <source>
        <dbReference type="SAM" id="SignalP"/>
    </source>
</evidence>
<proteinExistence type="predicted"/>
<feature type="transmembrane region" description="Helical" evidence="1">
    <location>
        <begin position="158"/>
        <end position="176"/>
    </location>
</feature>
<reference evidence="3" key="1">
    <citation type="submission" date="2021-01" db="UniProtKB">
        <authorList>
            <consortium name="EnsemblMetazoa"/>
        </authorList>
    </citation>
    <scope>IDENTIFICATION</scope>
</reference>
<protein>
    <submittedName>
        <fullName evidence="3">Uncharacterized protein</fullName>
    </submittedName>
</protein>
<dbReference type="AlphaFoldDB" id="A0A7M5VBX0"/>
<keyword evidence="4" id="KW-1185">Reference proteome</keyword>
<evidence type="ECO:0000313" key="3">
    <source>
        <dbReference type="EnsemblMetazoa" id="CLYHEMP008047.1"/>
    </source>
</evidence>
<evidence type="ECO:0000256" key="1">
    <source>
        <dbReference type="SAM" id="Phobius"/>
    </source>
</evidence>
<accession>A0A7M5VBX0</accession>
<feature type="transmembrane region" description="Helical" evidence="1">
    <location>
        <begin position="29"/>
        <end position="52"/>
    </location>
</feature>
<evidence type="ECO:0000313" key="4">
    <source>
        <dbReference type="Proteomes" id="UP000594262"/>
    </source>
</evidence>
<keyword evidence="1" id="KW-0812">Transmembrane</keyword>
<dbReference type="Proteomes" id="UP000594262">
    <property type="component" value="Unplaced"/>
</dbReference>